<accession>A0A9X2BQU3</accession>
<dbReference type="RefSeq" id="WP_248552759.1">
    <property type="nucleotide sequence ID" value="NZ_JALPRK010000015.1"/>
</dbReference>
<gene>
    <name evidence="1" type="ORF">M0651_16115</name>
</gene>
<proteinExistence type="predicted"/>
<dbReference type="Proteomes" id="UP001139534">
    <property type="component" value="Unassembled WGS sequence"/>
</dbReference>
<evidence type="ECO:0000313" key="1">
    <source>
        <dbReference type="EMBL" id="MCK8488703.1"/>
    </source>
</evidence>
<dbReference type="InterPro" id="IPR008792">
    <property type="entry name" value="PQQD"/>
</dbReference>
<protein>
    <submittedName>
        <fullName evidence="1">PqqD family protein</fullName>
    </submittedName>
</protein>
<evidence type="ECO:0000313" key="2">
    <source>
        <dbReference type="Proteomes" id="UP001139534"/>
    </source>
</evidence>
<name>A0A9X2BQU3_9BACL</name>
<dbReference type="InterPro" id="IPR041881">
    <property type="entry name" value="PqqD_sf"/>
</dbReference>
<keyword evidence="2" id="KW-1185">Reference proteome</keyword>
<dbReference type="EMBL" id="JALPRK010000015">
    <property type="protein sequence ID" value="MCK8488703.1"/>
    <property type="molecule type" value="Genomic_DNA"/>
</dbReference>
<dbReference type="Gene3D" id="1.10.10.1150">
    <property type="entry name" value="Coenzyme PQQ synthesis protein D (PqqD)"/>
    <property type="match status" value="1"/>
</dbReference>
<dbReference type="AlphaFoldDB" id="A0A9X2BQU3"/>
<reference evidence="1" key="1">
    <citation type="submission" date="2022-04" db="EMBL/GenBank/DDBJ databases">
        <authorList>
            <person name="Seo M.-J."/>
        </authorList>
    </citation>
    <scope>NUCLEOTIDE SEQUENCE</scope>
    <source>
        <strain evidence="1">MBLB2552</strain>
    </source>
</reference>
<organism evidence="1 2">
    <name type="scientific">Paenibacillus mellifer</name>
    <dbReference type="NCBI Taxonomy" id="2937794"/>
    <lineage>
        <taxon>Bacteria</taxon>
        <taxon>Bacillati</taxon>
        <taxon>Bacillota</taxon>
        <taxon>Bacilli</taxon>
        <taxon>Bacillales</taxon>
        <taxon>Paenibacillaceae</taxon>
        <taxon>Paenibacillus</taxon>
    </lineage>
</organism>
<dbReference type="Pfam" id="PF05402">
    <property type="entry name" value="PqqD"/>
    <property type="match status" value="1"/>
</dbReference>
<comment type="caution">
    <text evidence="1">The sequence shown here is derived from an EMBL/GenBank/DDBJ whole genome shotgun (WGS) entry which is preliminary data.</text>
</comment>
<sequence length="131" mass="14971">MRKKQRSAQAPDPNLLEMIPRLRPHLNVATGEDGRAELLLPRRSWLERQSVRFLKQPAVIHVHMDELGSEVVTRCNGTHTVGEIAEAIRAKFGEDAEPLMPRLSKFIEILEANDWLIWEDAVSQVAFKRVP</sequence>